<comment type="caution">
    <text evidence="1">The sequence shown here is derived from an EMBL/GenBank/DDBJ whole genome shotgun (WGS) entry which is preliminary data.</text>
</comment>
<dbReference type="EMBL" id="MNAD01001620">
    <property type="protein sequence ID" value="OJT03274.1"/>
    <property type="molecule type" value="Genomic_DNA"/>
</dbReference>
<organism evidence="1 2">
    <name type="scientific">Trametes pubescens</name>
    <name type="common">White-rot fungus</name>
    <dbReference type="NCBI Taxonomy" id="154538"/>
    <lineage>
        <taxon>Eukaryota</taxon>
        <taxon>Fungi</taxon>
        <taxon>Dikarya</taxon>
        <taxon>Basidiomycota</taxon>
        <taxon>Agaricomycotina</taxon>
        <taxon>Agaricomycetes</taxon>
        <taxon>Polyporales</taxon>
        <taxon>Polyporaceae</taxon>
        <taxon>Trametes</taxon>
    </lineage>
</organism>
<gene>
    <name evidence="1" type="ORF">TRAPUB_6141</name>
</gene>
<dbReference type="OMA" id="IFICAEE"/>
<accession>A0A1M2V6R3</accession>
<dbReference type="Gene3D" id="2.30.320.10">
    <property type="entry name" value="YwqG-like"/>
    <property type="match status" value="1"/>
</dbReference>
<dbReference type="OrthoDB" id="3005905at2759"/>
<reference evidence="1 2" key="1">
    <citation type="submission" date="2016-10" db="EMBL/GenBank/DDBJ databases">
        <title>Genome sequence of the basidiomycete white-rot fungus Trametes pubescens.</title>
        <authorList>
            <person name="Makela M.R."/>
            <person name="Granchi Z."/>
            <person name="Peng M."/>
            <person name="De Vries R.P."/>
            <person name="Grigoriev I."/>
            <person name="Riley R."/>
            <person name="Hilden K."/>
        </authorList>
    </citation>
    <scope>NUCLEOTIDE SEQUENCE [LARGE SCALE GENOMIC DNA]</scope>
    <source>
        <strain evidence="1 2">FBCC735</strain>
    </source>
</reference>
<proteinExistence type="predicted"/>
<evidence type="ECO:0000313" key="1">
    <source>
        <dbReference type="EMBL" id="OJT03274.1"/>
    </source>
</evidence>
<dbReference type="AlphaFoldDB" id="A0A1M2V6R3"/>
<evidence type="ECO:0000313" key="2">
    <source>
        <dbReference type="Proteomes" id="UP000184267"/>
    </source>
</evidence>
<sequence>MSRVLVQPTPLLTPYFPKYSDERDDSLRALLSGEEVSALFGGSTPYLQADEEWPCCKTCGHTLIPYLQINLSSERTPQEFRQYLPPLDPKGTTLFQIFICAEETDSGSCFEAWVMQVEEGESWIVRRVRVDADATGLGASAAHDEARATLEEEDQFIPERVIAEWTAGNPETEHWEAAGSSADFDEAFYEAHKPADGLKLLGYGVRGTVLWVSVPRVTTGRTSTGGVSYN</sequence>
<name>A0A1M2V6R3_TRAPU</name>
<dbReference type="Proteomes" id="UP000184267">
    <property type="component" value="Unassembled WGS sequence"/>
</dbReference>
<protein>
    <submittedName>
        <fullName evidence="1">Uncharacterized protein</fullName>
    </submittedName>
</protein>
<keyword evidence="2" id="KW-1185">Reference proteome</keyword>